<evidence type="ECO:0000313" key="8">
    <source>
        <dbReference type="Proteomes" id="UP001370100"/>
    </source>
</evidence>
<evidence type="ECO:0000256" key="3">
    <source>
        <dbReference type="ARBA" id="ARBA00022989"/>
    </source>
</evidence>
<feature type="transmembrane region" description="Helical" evidence="5">
    <location>
        <begin position="220"/>
        <end position="241"/>
    </location>
</feature>
<evidence type="ECO:0000259" key="6">
    <source>
        <dbReference type="SMART" id="SM00752"/>
    </source>
</evidence>
<dbReference type="SMART" id="SM00752">
    <property type="entry name" value="HTTM"/>
    <property type="match status" value="1"/>
</dbReference>
<accession>A0ABU8N0E0</accession>
<proteinExistence type="predicted"/>
<comment type="subcellular location">
    <subcellularLocation>
        <location evidence="1">Endomembrane system</location>
        <topology evidence="1">Multi-pass membrane protein</topology>
    </subcellularLocation>
</comment>
<dbReference type="RefSeq" id="WP_337711445.1">
    <property type="nucleotide sequence ID" value="NZ_JBBEGL010000001.1"/>
</dbReference>
<keyword evidence="8" id="KW-1185">Reference proteome</keyword>
<evidence type="ECO:0000256" key="1">
    <source>
        <dbReference type="ARBA" id="ARBA00004127"/>
    </source>
</evidence>
<dbReference type="PANTHER" id="PTHR39535">
    <property type="entry name" value="SPORULATION-DELAYING PROTEIN SDPB"/>
    <property type="match status" value="1"/>
</dbReference>
<feature type="transmembrane region" description="Helical" evidence="5">
    <location>
        <begin position="27"/>
        <end position="47"/>
    </location>
</feature>
<reference evidence="7 8" key="1">
    <citation type="submission" date="2024-03" db="EMBL/GenBank/DDBJ databases">
        <title>Actinomycetospora sp. OC33-EN06, a novel actinomycete isolated from wild orchid (Aerides multiflora).</title>
        <authorList>
            <person name="Suriyachadkun C."/>
        </authorList>
    </citation>
    <scope>NUCLEOTIDE SEQUENCE [LARGE SCALE GENOMIC DNA]</scope>
    <source>
        <strain evidence="7 8">OC33-EN06</strain>
    </source>
</reference>
<evidence type="ECO:0000256" key="4">
    <source>
        <dbReference type="ARBA" id="ARBA00023136"/>
    </source>
</evidence>
<dbReference type="PANTHER" id="PTHR39535:SF2">
    <property type="entry name" value="HTTM DOMAIN-CONTAINING PROTEIN"/>
    <property type="match status" value="1"/>
</dbReference>
<name>A0ABU8N0E0_9PSEU</name>
<keyword evidence="2 5" id="KW-0812">Transmembrane</keyword>
<comment type="caution">
    <text evidence="7">The sequence shown here is derived from an EMBL/GenBank/DDBJ whole genome shotgun (WGS) entry which is preliminary data.</text>
</comment>
<feature type="transmembrane region" description="Helical" evidence="5">
    <location>
        <begin position="67"/>
        <end position="94"/>
    </location>
</feature>
<evidence type="ECO:0000313" key="7">
    <source>
        <dbReference type="EMBL" id="MEJ2884949.1"/>
    </source>
</evidence>
<keyword evidence="3 5" id="KW-1133">Transmembrane helix</keyword>
<dbReference type="InterPro" id="IPR052964">
    <property type="entry name" value="Sporulation_signal_mat"/>
</dbReference>
<feature type="transmembrane region" description="Helical" evidence="5">
    <location>
        <begin position="248"/>
        <end position="280"/>
    </location>
</feature>
<organism evidence="7 8">
    <name type="scientific">Actinomycetospora aeridis</name>
    <dbReference type="NCBI Taxonomy" id="3129231"/>
    <lineage>
        <taxon>Bacteria</taxon>
        <taxon>Bacillati</taxon>
        <taxon>Actinomycetota</taxon>
        <taxon>Actinomycetes</taxon>
        <taxon>Pseudonocardiales</taxon>
        <taxon>Pseudonocardiaceae</taxon>
        <taxon>Actinomycetospora</taxon>
    </lineage>
</organism>
<dbReference type="Pfam" id="PF05090">
    <property type="entry name" value="HTTM"/>
    <property type="match status" value="1"/>
</dbReference>
<dbReference type="InterPro" id="IPR053934">
    <property type="entry name" value="HTTM_dom"/>
</dbReference>
<sequence>MTRLRARLGDGWNRFWFAPRSTAPVEVLRIAFGLLVTAWMLSLVPILEPFFGLGGVLPERELPFGAWSLFTLIEGTPAIWVLWGAGLLGAVALTVGYRTRLAALVVFVVLLSVTRWGSLAFNAGDGLMRIIAFYLLLMPAGSAASVDRWRADPGNVWSFPRRAPWALRLAQIQLSVIYLSTAAEKLGGTLWRDGSAVSYAVRASEISRLQVPSFVTDSPLLTTTATYGTLAVEIAVGILVWNRVARPWVLALGVLLHLSIELTLTVGFFSSAMVVLYLAFLPPHRAELVLLWIRTKLTVLSQRVPVSNTNRVTTDT</sequence>
<evidence type="ECO:0000256" key="2">
    <source>
        <dbReference type="ARBA" id="ARBA00022692"/>
    </source>
</evidence>
<feature type="transmembrane region" description="Helical" evidence="5">
    <location>
        <begin position="101"/>
        <end position="121"/>
    </location>
</feature>
<dbReference type="Proteomes" id="UP001370100">
    <property type="component" value="Unassembled WGS sequence"/>
</dbReference>
<feature type="domain" description="HTTM-like" evidence="6">
    <location>
        <begin position="17"/>
        <end position="285"/>
    </location>
</feature>
<dbReference type="InterPro" id="IPR011020">
    <property type="entry name" value="HTTM-like"/>
</dbReference>
<gene>
    <name evidence="7" type="ORF">WCD41_00695</name>
</gene>
<keyword evidence="4 5" id="KW-0472">Membrane</keyword>
<protein>
    <submittedName>
        <fullName evidence="7">HTTM domain-containing protein</fullName>
    </submittedName>
</protein>
<dbReference type="EMBL" id="JBBEGL010000001">
    <property type="protein sequence ID" value="MEJ2884949.1"/>
    <property type="molecule type" value="Genomic_DNA"/>
</dbReference>
<evidence type="ECO:0000256" key="5">
    <source>
        <dbReference type="SAM" id="Phobius"/>
    </source>
</evidence>